<name>A0A7H1N115_9PROT</name>
<dbReference type="Pfam" id="PF14525">
    <property type="entry name" value="AraC_binding_2"/>
    <property type="match status" value="1"/>
</dbReference>
<reference evidence="6 7" key="1">
    <citation type="submission" date="2020-05" db="EMBL/GenBank/DDBJ databases">
        <title>Complete closed genome sequence of Defluviicoccus vanus.</title>
        <authorList>
            <person name="Bessarab I."/>
            <person name="Arumugam K."/>
            <person name="Maszenan A.M."/>
            <person name="Seviour R.J."/>
            <person name="Williams R.B."/>
        </authorList>
    </citation>
    <scope>NUCLEOTIDE SEQUENCE [LARGE SCALE GENOMIC DNA]</scope>
    <source>
        <strain evidence="6 7">Ben 114</strain>
    </source>
</reference>
<dbReference type="SUPFAM" id="SSF51182">
    <property type="entry name" value="RmlC-like cupins"/>
    <property type="match status" value="1"/>
</dbReference>
<dbReference type="PANTHER" id="PTHR46796:SF6">
    <property type="entry name" value="ARAC SUBFAMILY"/>
    <property type="match status" value="1"/>
</dbReference>
<dbReference type="InterPro" id="IPR009057">
    <property type="entry name" value="Homeodomain-like_sf"/>
</dbReference>
<feature type="region of interest" description="Disordered" evidence="4">
    <location>
        <begin position="1"/>
        <end position="35"/>
    </location>
</feature>
<dbReference type="InterPro" id="IPR035418">
    <property type="entry name" value="AraC-bd_2"/>
</dbReference>
<dbReference type="InterPro" id="IPR020449">
    <property type="entry name" value="Tscrpt_reg_AraC-type_HTH"/>
</dbReference>
<dbReference type="InterPro" id="IPR018060">
    <property type="entry name" value="HTH_AraC"/>
</dbReference>
<evidence type="ECO:0000259" key="5">
    <source>
        <dbReference type="PROSITE" id="PS01124"/>
    </source>
</evidence>
<protein>
    <submittedName>
        <fullName evidence="6">Helix-turn-helix domain-containing protein</fullName>
    </submittedName>
</protein>
<feature type="domain" description="HTH araC/xylS-type" evidence="5">
    <location>
        <begin position="196"/>
        <end position="297"/>
    </location>
</feature>
<dbReference type="AlphaFoldDB" id="A0A7H1N115"/>
<dbReference type="Gene3D" id="1.10.10.60">
    <property type="entry name" value="Homeodomain-like"/>
    <property type="match status" value="1"/>
</dbReference>
<keyword evidence="1" id="KW-0805">Transcription regulation</keyword>
<evidence type="ECO:0000256" key="4">
    <source>
        <dbReference type="SAM" id="MobiDB-lite"/>
    </source>
</evidence>
<gene>
    <name evidence="6" type="ORF">HQ394_08815</name>
</gene>
<dbReference type="SUPFAM" id="SSF46689">
    <property type="entry name" value="Homeodomain-like"/>
    <property type="match status" value="1"/>
</dbReference>
<evidence type="ECO:0000256" key="3">
    <source>
        <dbReference type="ARBA" id="ARBA00023163"/>
    </source>
</evidence>
<dbReference type="PRINTS" id="PR00032">
    <property type="entry name" value="HTHARAC"/>
</dbReference>
<organism evidence="6 7">
    <name type="scientific">Defluviicoccus vanus</name>
    <dbReference type="NCBI Taxonomy" id="111831"/>
    <lineage>
        <taxon>Bacteria</taxon>
        <taxon>Pseudomonadati</taxon>
        <taxon>Pseudomonadota</taxon>
        <taxon>Alphaproteobacteria</taxon>
        <taxon>Rhodospirillales</taxon>
        <taxon>Rhodospirillaceae</taxon>
        <taxon>Defluviicoccus</taxon>
    </lineage>
</organism>
<evidence type="ECO:0000313" key="6">
    <source>
        <dbReference type="EMBL" id="QNT69401.1"/>
    </source>
</evidence>
<dbReference type="PANTHER" id="PTHR46796">
    <property type="entry name" value="HTH-TYPE TRANSCRIPTIONAL ACTIVATOR RHAS-RELATED"/>
    <property type="match status" value="1"/>
</dbReference>
<dbReference type="GO" id="GO:0043565">
    <property type="term" value="F:sequence-specific DNA binding"/>
    <property type="evidence" value="ECO:0007669"/>
    <property type="project" value="InterPro"/>
</dbReference>
<dbReference type="InterPro" id="IPR011051">
    <property type="entry name" value="RmlC_Cupin_sf"/>
</dbReference>
<dbReference type="Proteomes" id="UP000516369">
    <property type="component" value="Chromosome"/>
</dbReference>
<dbReference type="Pfam" id="PF12833">
    <property type="entry name" value="HTH_18"/>
    <property type="match status" value="1"/>
</dbReference>
<sequence length="309" mass="33414">MQAPSAPDRALPGRDAGQRRVAPAAEPPSAGGHEFIEVIGDDGEEGRDRPLPGAGDHDHYLLILQIEGRCVAQVAGSRVPLAAGDVLLIDTNAAARLKAFGRSRQLCLALPYPPSRQHLSTRDPPPAGAIRGGSGIGVALRSLLLAMRSITGILTVREQQGLHAAVLDLALTALGAEAARGQEPVPYRLEAPRQLAPLQDTIEHWLADPSLCPARVAAAHGISTRQLHRLFRQVGTSFSEFVRHRRLEHCRDDLADPGLRGLPMTEIAFRWGFSDSSHFSRCFRAAYGCTARDFRAGRQPRMTHAEGRT</sequence>
<evidence type="ECO:0000313" key="7">
    <source>
        <dbReference type="Proteomes" id="UP000516369"/>
    </source>
</evidence>
<keyword evidence="3" id="KW-0804">Transcription</keyword>
<keyword evidence="2" id="KW-0238">DNA-binding</keyword>
<evidence type="ECO:0000256" key="2">
    <source>
        <dbReference type="ARBA" id="ARBA00023125"/>
    </source>
</evidence>
<dbReference type="PROSITE" id="PS01124">
    <property type="entry name" value="HTH_ARAC_FAMILY_2"/>
    <property type="match status" value="1"/>
</dbReference>
<dbReference type="SMART" id="SM00342">
    <property type="entry name" value="HTH_ARAC"/>
    <property type="match status" value="1"/>
</dbReference>
<dbReference type="EMBL" id="CP053923">
    <property type="protein sequence ID" value="QNT69401.1"/>
    <property type="molecule type" value="Genomic_DNA"/>
</dbReference>
<dbReference type="GO" id="GO:0003700">
    <property type="term" value="F:DNA-binding transcription factor activity"/>
    <property type="evidence" value="ECO:0007669"/>
    <property type="project" value="InterPro"/>
</dbReference>
<keyword evidence="7" id="KW-1185">Reference proteome</keyword>
<proteinExistence type="predicted"/>
<accession>A0A7H1N115</accession>
<dbReference type="KEGG" id="dvn:HQ394_08815"/>
<dbReference type="RefSeq" id="WP_190262906.1">
    <property type="nucleotide sequence ID" value="NZ_CP053923.1"/>
</dbReference>
<dbReference type="InterPro" id="IPR050204">
    <property type="entry name" value="AraC_XylS_family_regulators"/>
</dbReference>
<evidence type="ECO:0000256" key="1">
    <source>
        <dbReference type="ARBA" id="ARBA00023015"/>
    </source>
</evidence>